<evidence type="ECO:0000313" key="4">
    <source>
        <dbReference type="EMBL" id="BDQ32803.1"/>
    </source>
</evidence>
<dbReference type="EMBL" id="AP026708">
    <property type="protein sequence ID" value="BDQ32803.1"/>
    <property type="molecule type" value="Genomic_DNA"/>
</dbReference>
<evidence type="ECO:0000313" key="5">
    <source>
        <dbReference type="Proteomes" id="UP001061361"/>
    </source>
</evidence>
<feature type="domain" description="ABC transporter substrate-binding protein PnrA-like" evidence="3">
    <location>
        <begin position="53"/>
        <end position="330"/>
    </location>
</feature>
<dbReference type="PANTHER" id="PTHR43208:SF1">
    <property type="entry name" value="ABC TRANSPORTER SUBSTRATE-BINDING PROTEIN"/>
    <property type="match status" value="1"/>
</dbReference>
<sequence>MKKMLKLFGVSVACAAMLMLFACGEAPQEKKAEEPAKTEEAAAPAKEEPKTIKAGFVYVSPVGDAGYSYAHDLGRKAVDELDWAETSFVESVPEGADSERVIRNMARKGFDIIFTTSFGYMDPTIKVAKEFPDAKFMHCSGFKKSENVSNYFGRIYQARYLTGLVAGAMTKSNKLGYVAAFPIPEVIRGINAYTLGVRKANPEAEVRVVWTKTWYDPALEKDAAKSLLDAGCDVIAQHQDSPAAQEAAQEAGAYSVGYNSDMSSFAPKAHLTSAVWNWAPMYIKMMEEVRDGSWKGDESMWWSLQDGVVDIAPFGPMVPEDVKTSVEAERAKLAAGEDTIFAGPIKNQAGEVVVPEGSASNDGELLGMNWFVEGVVGTVK</sequence>
<accession>A0ABN6RT08</accession>
<feature type="signal peptide" evidence="2">
    <location>
        <begin position="1"/>
        <end position="22"/>
    </location>
</feature>
<reference evidence="4" key="1">
    <citation type="submission" date="2022-08" db="EMBL/GenBank/DDBJ databases">
        <title>Genome Sequence of the sulphate-reducing bacterium, Pseudodesulfovibrio portus JCM14722.</title>
        <authorList>
            <person name="Kondo R."/>
            <person name="Kataoka T."/>
        </authorList>
    </citation>
    <scope>NUCLEOTIDE SEQUENCE</scope>
    <source>
        <strain evidence="4">JCM 14722</strain>
    </source>
</reference>
<protein>
    <submittedName>
        <fullName evidence="4">BMP family ABC transporter substrate-binding protein</fullName>
    </submittedName>
</protein>
<dbReference type="PANTHER" id="PTHR43208">
    <property type="entry name" value="ABC TRANSPORTER SUBSTRATE-BINDING PROTEIN"/>
    <property type="match status" value="1"/>
</dbReference>
<evidence type="ECO:0000259" key="3">
    <source>
        <dbReference type="Pfam" id="PF02608"/>
    </source>
</evidence>
<dbReference type="CDD" id="cd19963">
    <property type="entry name" value="PBP1_BMP-like"/>
    <property type="match status" value="1"/>
</dbReference>
<proteinExistence type="predicted"/>
<dbReference type="InterPro" id="IPR052910">
    <property type="entry name" value="ABC-Purine-Binding"/>
</dbReference>
<dbReference type="Proteomes" id="UP001061361">
    <property type="component" value="Chromosome"/>
</dbReference>
<dbReference type="Gene3D" id="3.40.50.2300">
    <property type="match status" value="2"/>
</dbReference>
<organism evidence="4 5">
    <name type="scientific">Pseudodesulfovibrio portus</name>
    <dbReference type="NCBI Taxonomy" id="231439"/>
    <lineage>
        <taxon>Bacteria</taxon>
        <taxon>Pseudomonadati</taxon>
        <taxon>Thermodesulfobacteriota</taxon>
        <taxon>Desulfovibrionia</taxon>
        <taxon>Desulfovibrionales</taxon>
        <taxon>Desulfovibrionaceae</taxon>
    </lineage>
</organism>
<keyword evidence="5" id="KW-1185">Reference proteome</keyword>
<keyword evidence="1 2" id="KW-0732">Signal</keyword>
<name>A0ABN6RT08_9BACT</name>
<dbReference type="RefSeq" id="WP_264982866.1">
    <property type="nucleotide sequence ID" value="NZ_AP026708.1"/>
</dbReference>
<evidence type="ECO:0000256" key="1">
    <source>
        <dbReference type="ARBA" id="ARBA00022729"/>
    </source>
</evidence>
<feature type="chain" id="PRO_5047082454" evidence="2">
    <location>
        <begin position="23"/>
        <end position="380"/>
    </location>
</feature>
<gene>
    <name evidence="4" type="ORF">JCM14722_03450</name>
</gene>
<evidence type="ECO:0000256" key="2">
    <source>
        <dbReference type="SAM" id="SignalP"/>
    </source>
</evidence>
<dbReference type="Pfam" id="PF02608">
    <property type="entry name" value="Bmp"/>
    <property type="match status" value="1"/>
</dbReference>
<dbReference type="PROSITE" id="PS51257">
    <property type="entry name" value="PROKAR_LIPOPROTEIN"/>
    <property type="match status" value="1"/>
</dbReference>
<dbReference type="InterPro" id="IPR003760">
    <property type="entry name" value="PnrA-like"/>
</dbReference>